<gene>
    <name evidence="2" type="ORF">GYMLUDRAFT_246149</name>
</gene>
<keyword evidence="1" id="KW-0472">Membrane</keyword>
<evidence type="ECO:0000313" key="3">
    <source>
        <dbReference type="Proteomes" id="UP000053593"/>
    </source>
</evidence>
<evidence type="ECO:0000256" key="1">
    <source>
        <dbReference type="SAM" id="Phobius"/>
    </source>
</evidence>
<feature type="transmembrane region" description="Helical" evidence="1">
    <location>
        <begin position="42"/>
        <end position="60"/>
    </location>
</feature>
<dbReference type="OrthoDB" id="1898716at2759"/>
<accession>A0A0D0C7L3</accession>
<organism evidence="2 3">
    <name type="scientific">Collybiopsis luxurians FD-317 M1</name>
    <dbReference type="NCBI Taxonomy" id="944289"/>
    <lineage>
        <taxon>Eukaryota</taxon>
        <taxon>Fungi</taxon>
        <taxon>Dikarya</taxon>
        <taxon>Basidiomycota</taxon>
        <taxon>Agaricomycotina</taxon>
        <taxon>Agaricomycetes</taxon>
        <taxon>Agaricomycetidae</taxon>
        <taxon>Agaricales</taxon>
        <taxon>Marasmiineae</taxon>
        <taxon>Omphalotaceae</taxon>
        <taxon>Collybiopsis</taxon>
        <taxon>Collybiopsis luxurians</taxon>
    </lineage>
</organism>
<protein>
    <submittedName>
        <fullName evidence="2">Uncharacterized protein</fullName>
    </submittedName>
</protein>
<dbReference type="HOGENOM" id="CLU_2527694_0_0_1"/>
<keyword evidence="1" id="KW-0812">Transmembrane</keyword>
<reference evidence="2 3" key="1">
    <citation type="submission" date="2014-04" db="EMBL/GenBank/DDBJ databases">
        <title>Evolutionary Origins and Diversification of the Mycorrhizal Mutualists.</title>
        <authorList>
            <consortium name="DOE Joint Genome Institute"/>
            <consortium name="Mycorrhizal Genomics Consortium"/>
            <person name="Kohler A."/>
            <person name="Kuo A."/>
            <person name="Nagy L.G."/>
            <person name="Floudas D."/>
            <person name="Copeland A."/>
            <person name="Barry K.W."/>
            <person name="Cichocki N."/>
            <person name="Veneault-Fourrey C."/>
            <person name="LaButti K."/>
            <person name="Lindquist E.A."/>
            <person name="Lipzen A."/>
            <person name="Lundell T."/>
            <person name="Morin E."/>
            <person name="Murat C."/>
            <person name="Riley R."/>
            <person name="Ohm R."/>
            <person name="Sun H."/>
            <person name="Tunlid A."/>
            <person name="Henrissat B."/>
            <person name="Grigoriev I.V."/>
            <person name="Hibbett D.S."/>
            <person name="Martin F."/>
        </authorList>
    </citation>
    <scope>NUCLEOTIDE SEQUENCE [LARGE SCALE GENOMIC DNA]</scope>
    <source>
        <strain evidence="2 3">FD-317 M1</strain>
    </source>
</reference>
<feature type="transmembrane region" description="Helical" evidence="1">
    <location>
        <begin position="20"/>
        <end position="36"/>
    </location>
</feature>
<dbReference type="AlphaFoldDB" id="A0A0D0C7L3"/>
<proteinExistence type="predicted"/>
<keyword evidence="1" id="KW-1133">Transmembrane helix</keyword>
<name>A0A0D0C7L3_9AGAR</name>
<evidence type="ECO:0000313" key="2">
    <source>
        <dbReference type="EMBL" id="KIK58454.1"/>
    </source>
</evidence>
<keyword evidence="3" id="KW-1185">Reference proteome</keyword>
<sequence length="84" mass="9674">MVMVTAFIDAPSTRYFLAQAQIRLLIFYFLFLFSTSNWRMHYSQNAGFLCGVGIAMIIFAEKPGQQEKLYEDLSTDVQDIVKSH</sequence>
<dbReference type="EMBL" id="KN834785">
    <property type="protein sequence ID" value="KIK58454.1"/>
    <property type="molecule type" value="Genomic_DNA"/>
</dbReference>
<dbReference type="Proteomes" id="UP000053593">
    <property type="component" value="Unassembled WGS sequence"/>
</dbReference>